<dbReference type="InterPro" id="IPR017938">
    <property type="entry name" value="Riboflavin_synthase-like_b-brl"/>
</dbReference>
<feature type="binding site" evidence="5">
    <location>
        <position position="104"/>
    </location>
    <ligand>
        <name>FAD</name>
        <dbReference type="ChEBI" id="CHEBI:57692"/>
    </ligand>
</feature>
<dbReference type="SUPFAM" id="SSF63380">
    <property type="entry name" value="Riboflavin synthase domain-like"/>
    <property type="match status" value="1"/>
</dbReference>
<organism evidence="7 8">
    <name type="scientific">Glossina brevipalpis</name>
    <dbReference type="NCBI Taxonomy" id="37001"/>
    <lineage>
        <taxon>Eukaryota</taxon>
        <taxon>Metazoa</taxon>
        <taxon>Ecdysozoa</taxon>
        <taxon>Arthropoda</taxon>
        <taxon>Hexapoda</taxon>
        <taxon>Insecta</taxon>
        <taxon>Pterygota</taxon>
        <taxon>Neoptera</taxon>
        <taxon>Endopterygota</taxon>
        <taxon>Diptera</taxon>
        <taxon>Brachycera</taxon>
        <taxon>Muscomorpha</taxon>
        <taxon>Hippoboscoidea</taxon>
        <taxon>Glossinidae</taxon>
        <taxon>Glossina</taxon>
    </lineage>
</organism>
<dbReference type="Proteomes" id="UP000091820">
    <property type="component" value="Unassembled WGS sequence"/>
</dbReference>
<reference evidence="8" key="1">
    <citation type="submission" date="2014-03" db="EMBL/GenBank/DDBJ databases">
        <authorList>
            <person name="Aksoy S."/>
            <person name="Warren W."/>
            <person name="Wilson R.K."/>
        </authorList>
    </citation>
    <scope>NUCLEOTIDE SEQUENCE [LARGE SCALE GENOMIC DNA]</scope>
    <source>
        <strain evidence="8">IAEA</strain>
    </source>
</reference>
<name>A0A1A9WVF2_9MUSC</name>
<feature type="binding site" evidence="5">
    <location>
        <position position="106"/>
    </location>
    <ligand>
        <name>FAD</name>
        <dbReference type="ChEBI" id="CHEBI:57692"/>
    </ligand>
</feature>
<keyword evidence="8" id="KW-1185">Reference proteome</keyword>
<dbReference type="SUPFAM" id="SSF52343">
    <property type="entry name" value="Ferredoxin reductase-like, C-terminal NADP-linked domain"/>
    <property type="match status" value="1"/>
</dbReference>
<feature type="domain" description="Flavoprotein pyridine nucleotide cytochrome reductase-like FAD-binding" evidence="6">
    <location>
        <begin position="52"/>
        <end position="147"/>
    </location>
</feature>
<comment type="cofactor">
    <cofactor evidence="1 5">
        <name>FAD</name>
        <dbReference type="ChEBI" id="CHEBI:57692"/>
    </cofactor>
</comment>
<protein>
    <submittedName>
        <fullName evidence="7">FAD_binding_6 domain-containing protein</fullName>
    </submittedName>
</protein>
<evidence type="ECO:0000256" key="4">
    <source>
        <dbReference type="ARBA" id="ARBA00023002"/>
    </source>
</evidence>
<evidence type="ECO:0000256" key="3">
    <source>
        <dbReference type="ARBA" id="ARBA00022827"/>
    </source>
</evidence>
<dbReference type="PANTHER" id="PTHR19370:SF184">
    <property type="entry name" value="NADH-CYTOCHROME B5 REDUCTASE-LIKE"/>
    <property type="match status" value="1"/>
</dbReference>
<evidence type="ECO:0000259" key="6">
    <source>
        <dbReference type="Pfam" id="PF00970"/>
    </source>
</evidence>
<keyword evidence="2 5" id="KW-0285">Flavoprotein</keyword>
<evidence type="ECO:0000256" key="1">
    <source>
        <dbReference type="ARBA" id="ARBA00001974"/>
    </source>
</evidence>
<feature type="binding site" evidence="5">
    <location>
        <position position="131"/>
    </location>
    <ligand>
        <name>FAD</name>
        <dbReference type="ChEBI" id="CHEBI:57692"/>
    </ligand>
</feature>
<feature type="binding site" evidence="5">
    <location>
        <position position="121"/>
    </location>
    <ligand>
        <name>FAD</name>
        <dbReference type="ChEBI" id="CHEBI:57692"/>
    </ligand>
</feature>
<dbReference type="EnsemblMetazoa" id="GBRI033899-RA">
    <property type="protein sequence ID" value="GBRI033899-PA"/>
    <property type="gene ID" value="GBRI033899"/>
</dbReference>
<evidence type="ECO:0000256" key="2">
    <source>
        <dbReference type="ARBA" id="ARBA00022630"/>
    </source>
</evidence>
<keyword evidence="4" id="KW-0560">Oxidoreductase</keyword>
<accession>A0A1A9WVF2</accession>
<feature type="binding site" evidence="5">
    <location>
        <position position="105"/>
    </location>
    <ligand>
        <name>FAD</name>
        <dbReference type="ChEBI" id="CHEBI:57692"/>
    </ligand>
</feature>
<dbReference type="PANTHER" id="PTHR19370">
    <property type="entry name" value="NADH-CYTOCHROME B5 REDUCTASE"/>
    <property type="match status" value="1"/>
</dbReference>
<evidence type="ECO:0000256" key="5">
    <source>
        <dbReference type="PIRSR" id="PIRSR601834-1"/>
    </source>
</evidence>
<reference evidence="7" key="2">
    <citation type="submission" date="2020-05" db="UniProtKB">
        <authorList>
            <consortium name="EnsemblMetazoa"/>
        </authorList>
    </citation>
    <scope>IDENTIFICATION</scope>
    <source>
        <strain evidence="7">IAEA</strain>
    </source>
</reference>
<dbReference type="InterPro" id="IPR039261">
    <property type="entry name" value="FNR_nucleotide-bd"/>
</dbReference>
<dbReference type="AlphaFoldDB" id="A0A1A9WVF2"/>
<evidence type="ECO:0000313" key="7">
    <source>
        <dbReference type="EnsemblMetazoa" id="GBRI033899-PA"/>
    </source>
</evidence>
<dbReference type="STRING" id="37001.A0A1A9WVF2"/>
<dbReference type="Pfam" id="PF00970">
    <property type="entry name" value="FAD_binding_6"/>
    <property type="match status" value="1"/>
</dbReference>
<keyword evidence="3 5" id="KW-0274">FAD</keyword>
<sequence>MEYNENDCCGNGCANCILNMKSKTVIKYNNNNGKINVLNKYNYYVLLSKTRHISDINDILELHFKSKENGGDYILTLIPGGHVMMRITKQQANESTEHNKYHLRPYSPYWWNNLTMEFKILVNLKPQGYMSQYIERLQEENEVEFRGLPDIYEHNIDSDGKTYQMIITQGIAIASTLAIIEEILNNEEDMTRIVHVACFPHIKYVYFRNKFKDFNQYWNYKSFIYLSQQLCESKECQKMGHCLEDCLNFHKQLTYKETIYPYRLTTECLRHIKSKTMDKQDYNKIAIIAGGSEFQKFYKKILTSEDLDFVENNIYLL</sequence>
<dbReference type="InterPro" id="IPR008333">
    <property type="entry name" value="Cbr1-like_FAD-bd_dom"/>
</dbReference>
<dbReference type="VEuPathDB" id="VectorBase:GBRI033899"/>
<proteinExistence type="predicted"/>
<feature type="binding site" evidence="5">
    <location>
        <position position="130"/>
    </location>
    <ligand>
        <name>FAD</name>
        <dbReference type="ChEBI" id="CHEBI:57692"/>
    </ligand>
</feature>
<evidence type="ECO:0000313" key="8">
    <source>
        <dbReference type="Proteomes" id="UP000091820"/>
    </source>
</evidence>
<dbReference type="InterPro" id="IPR001834">
    <property type="entry name" value="CBR-like"/>
</dbReference>
<dbReference type="Gene3D" id="2.40.30.10">
    <property type="entry name" value="Translation factors"/>
    <property type="match status" value="1"/>
</dbReference>
<dbReference type="GO" id="GO:0016491">
    <property type="term" value="F:oxidoreductase activity"/>
    <property type="evidence" value="ECO:0007669"/>
    <property type="project" value="UniProtKB-KW"/>
</dbReference>